<name>A0ABY3F706_9GAMM</name>
<evidence type="ECO:0000256" key="1">
    <source>
        <dbReference type="SAM" id="Phobius"/>
    </source>
</evidence>
<comment type="caution">
    <text evidence="2">The sequence shown here is derived from an EMBL/GenBank/DDBJ whole genome shotgun (WGS) entry which is preliminary data.</text>
</comment>
<protein>
    <submittedName>
        <fullName evidence="2">Uncharacterized protein</fullName>
    </submittedName>
</protein>
<feature type="transmembrane region" description="Helical" evidence="1">
    <location>
        <begin position="82"/>
        <end position="102"/>
    </location>
</feature>
<accession>A0ABY3F706</accession>
<sequence length="103" mass="11644">MDISEYYKKAQNIEARIDGGIPSLRAALNYDSDSDHPSSWVPKVQDALIQFFKEHPKHELADEILGLHSQGAIMEVRSDSSLPIWVVYICLAVGLFLGWMIWA</sequence>
<dbReference type="Proteomes" id="UP000317938">
    <property type="component" value="Unassembled WGS sequence"/>
</dbReference>
<evidence type="ECO:0000313" key="2">
    <source>
        <dbReference type="EMBL" id="TVU79691.1"/>
    </source>
</evidence>
<reference evidence="2 3" key="1">
    <citation type="submission" date="2019-07" db="EMBL/GenBank/DDBJ databases">
        <title>Diversity of Bacteria from Kongsfjorden, Arctic.</title>
        <authorList>
            <person name="Yu Y."/>
        </authorList>
    </citation>
    <scope>NUCLEOTIDE SEQUENCE [LARGE SCALE GENOMIC DNA]</scope>
    <source>
        <strain evidence="2 3">SM1927</strain>
    </source>
</reference>
<keyword evidence="1" id="KW-1133">Transmembrane helix</keyword>
<evidence type="ECO:0000313" key="3">
    <source>
        <dbReference type="Proteomes" id="UP000317938"/>
    </source>
</evidence>
<keyword evidence="3" id="KW-1185">Reference proteome</keyword>
<proteinExistence type="predicted"/>
<organism evidence="2 3">
    <name type="scientific">Pseudoalteromonas neustonica</name>
    <dbReference type="NCBI Taxonomy" id="1840331"/>
    <lineage>
        <taxon>Bacteria</taxon>
        <taxon>Pseudomonadati</taxon>
        <taxon>Pseudomonadota</taxon>
        <taxon>Gammaproteobacteria</taxon>
        <taxon>Alteromonadales</taxon>
        <taxon>Pseudoalteromonadaceae</taxon>
        <taxon>Pseudoalteromonas</taxon>
    </lineage>
</organism>
<dbReference type="RefSeq" id="WP_145242890.1">
    <property type="nucleotide sequence ID" value="NZ_VNFF01000040.1"/>
</dbReference>
<keyword evidence="1" id="KW-0472">Membrane</keyword>
<keyword evidence="1" id="KW-0812">Transmembrane</keyword>
<dbReference type="EMBL" id="VNFF01000040">
    <property type="protein sequence ID" value="TVU79691.1"/>
    <property type="molecule type" value="Genomic_DNA"/>
</dbReference>
<gene>
    <name evidence="2" type="ORF">FQP85_22895</name>
</gene>